<keyword evidence="1 5" id="KW-0808">Transferase</keyword>
<dbReference type="Proteomes" id="UP000229498">
    <property type="component" value="Unassembled WGS sequence"/>
</dbReference>
<accession>A0A2M9FZZ2</accession>
<dbReference type="PANTHER" id="PTHR40392">
    <property type="entry name" value="2-PHOSPHO-L-LACTATE GUANYLYLTRANSFERASE"/>
    <property type="match status" value="1"/>
</dbReference>
<comment type="caution">
    <text evidence="6">The sequence shown here is derived from an EMBL/GenBank/DDBJ whole genome shotgun (WGS) entry which is preliminary data.</text>
</comment>
<evidence type="ECO:0000256" key="2">
    <source>
        <dbReference type="ARBA" id="ARBA00022695"/>
    </source>
</evidence>
<sequence>MWIILPIKNLDQAKQRLSGALTPAERRRLFETMLEDVLSEARKVAAADGVLIVSREPKARELADRHGAELLVEPQNEGQSTAVQRGVLWAMARESRGVITLPGDAPGLRAGEIDELVLLNGHDARSVTLSPSHDRRGTNCIVATPPDIIPFHFGHDSFKPHCEEAEKAGVTAKIRPLPGIGLDIDTPEDVLKFLEMAPQTRTLHFLQESGIAERLRADRDKDQTA</sequence>
<dbReference type="Gene3D" id="3.90.550.10">
    <property type="entry name" value="Spore Coat Polysaccharide Biosynthesis Protein SpsA, Chain A"/>
    <property type="match status" value="1"/>
</dbReference>
<keyword evidence="7" id="KW-1185">Reference proteome</keyword>
<keyword evidence="3 5" id="KW-0547">Nucleotide-binding</keyword>
<dbReference type="EC" id="2.7.7.106" evidence="5"/>
<dbReference type="SUPFAM" id="SSF53448">
    <property type="entry name" value="Nucleotide-diphospho-sugar transferases"/>
    <property type="match status" value="1"/>
</dbReference>
<dbReference type="GO" id="GO:0043814">
    <property type="term" value="F:phospholactate guanylyltransferase activity"/>
    <property type="evidence" value="ECO:0007669"/>
    <property type="project" value="InterPro"/>
</dbReference>
<keyword evidence="4 5" id="KW-0342">GTP-binding</keyword>
<evidence type="ECO:0000313" key="6">
    <source>
        <dbReference type="EMBL" id="PJK29038.1"/>
    </source>
</evidence>
<reference evidence="6 7" key="1">
    <citation type="submission" date="2017-11" db="EMBL/GenBank/DDBJ databases">
        <title>Draft genome sequence of Rhizobiales bacterium SY3-13.</title>
        <authorList>
            <person name="Sun C."/>
        </authorList>
    </citation>
    <scope>NUCLEOTIDE SEQUENCE [LARGE SCALE GENOMIC DNA]</scope>
    <source>
        <strain evidence="6 7">SY3-13</strain>
    </source>
</reference>
<keyword evidence="2 5" id="KW-0548">Nucleotidyltransferase</keyword>
<gene>
    <name evidence="6" type="primary">cofC</name>
    <name evidence="5" type="synonym">fbiD</name>
    <name evidence="6" type="ORF">CVT23_14050</name>
</gene>
<evidence type="ECO:0000256" key="3">
    <source>
        <dbReference type="ARBA" id="ARBA00022741"/>
    </source>
</evidence>
<comment type="catalytic activity">
    <reaction evidence="5">
        <text>(2R)-3-phosphoglycerate + GTP + H(+) = 3-[(R)-glyceryl]-diphospho-5'-guanosine + diphosphate</text>
        <dbReference type="Rhea" id="RHEA:63440"/>
        <dbReference type="ChEBI" id="CHEBI:15378"/>
        <dbReference type="ChEBI" id="CHEBI:33019"/>
        <dbReference type="ChEBI" id="CHEBI:37565"/>
        <dbReference type="ChEBI" id="CHEBI:58272"/>
        <dbReference type="ChEBI" id="CHEBI:147306"/>
        <dbReference type="EC" id="2.7.7.106"/>
    </reaction>
</comment>
<dbReference type="EMBL" id="PHIG01000037">
    <property type="protein sequence ID" value="PJK29038.1"/>
    <property type="molecule type" value="Genomic_DNA"/>
</dbReference>
<dbReference type="NCBIfam" id="TIGR03552">
    <property type="entry name" value="F420_cofC"/>
    <property type="match status" value="1"/>
</dbReference>
<dbReference type="InterPro" id="IPR002835">
    <property type="entry name" value="CofC"/>
</dbReference>
<dbReference type="RefSeq" id="WP_109794073.1">
    <property type="nucleotide sequence ID" value="NZ_PHIG01000037.1"/>
</dbReference>
<proteinExistence type="inferred from homology"/>
<organism evidence="6 7">
    <name type="scientific">Minwuia thermotolerans</name>
    <dbReference type="NCBI Taxonomy" id="2056226"/>
    <lineage>
        <taxon>Bacteria</taxon>
        <taxon>Pseudomonadati</taxon>
        <taxon>Pseudomonadota</taxon>
        <taxon>Alphaproteobacteria</taxon>
        <taxon>Minwuiales</taxon>
        <taxon>Minwuiaceae</taxon>
        <taxon>Minwuia</taxon>
    </lineage>
</organism>
<dbReference type="Pfam" id="PF01983">
    <property type="entry name" value="CofC"/>
    <property type="match status" value="1"/>
</dbReference>
<dbReference type="HAMAP" id="MF_02114">
    <property type="entry name" value="CofC"/>
    <property type="match status" value="1"/>
</dbReference>
<evidence type="ECO:0000256" key="1">
    <source>
        <dbReference type="ARBA" id="ARBA00022679"/>
    </source>
</evidence>
<comment type="function">
    <text evidence="5">Guanylyltransferase that catalyzes the activation of (2R)-3-phosphoglycerate (3PG) as 3-[(R)-glyceryl]-diphospho-5'-guanosine, via the condensation of 3PG with GTP. It is involved in the biosynthesis of a derivative of the hydride carrier cofactor coenzyme F420, 3PG-F420.</text>
</comment>
<dbReference type="GO" id="GO:0052645">
    <property type="term" value="P:F420-0 metabolic process"/>
    <property type="evidence" value="ECO:0007669"/>
    <property type="project" value="UniProtKB-UniRule"/>
</dbReference>
<evidence type="ECO:0000313" key="7">
    <source>
        <dbReference type="Proteomes" id="UP000229498"/>
    </source>
</evidence>
<evidence type="ECO:0000256" key="5">
    <source>
        <dbReference type="HAMAP-Rule" id="MF_02114"/>
    </source>
</evidence>
<comment type="pathway">
    <text evidence="5">Cofactor biosynthesis; coenzyme F420 biosynthesis.</text>
</comment>
<dbReference type="AlphaFoldDB" id="A0A2M9FZZ2"/>
<name>A0A2M9FZZ2_9PROT</name>
<comment type="similarity">
    <text evidence="5">Belongs to the CofC family.</text>
</comment>
<dbReference type="GO" id="GO:0005525">
    <property type="term" value="F:GTP binding"/>
    <property type="evidence" value="ECO:0007669"/>
    <property type="project" value="UniProtKB-KW"/>
</dbReference>
<evidence type="ECO:0000256" key="4">
    <source>
        <dbReference type="ARBA" id="ARBA00023134"/>
    </source>
</evidence>
<protein>
    <recommendedName>
        <fullName evidence="5">3-phospho-D-glycerate guanylyltransferase</fullName>
        <shortName evidence="5">3PG guanylyltransferase</shortName>
        <ecNumber evidence="5">2.7.7.106</ecNumber>
    </recommendedName>
</protein>
<dbReference type="OrthoDB" id="6334386at2"/>
<dbReference type="UniPathway" id="UPA00071"/>
<dbReference type="InterPro" id="IPR029044">
    <property type="entry name" value="Nucleotide-diphossugar_trans"/>
</dbReference>
<dbReference type="PANTHER" id="PTHR40392:SF1">
    <property type="entry name" value="2-PHOSPHO-L-LACTATE GUANYLYLTRANSFERASE"/>
    <property type="match status" value="1"/>
</dbReference>